<evidence type="ECO:0000256" key="5">
    <source>
        <dbReference type="PIRSR" id="PIRSR017617-1"/>
    </source>
</evidence>
<dbReference type="BioCyc" id="SCEL448385:SCE_RS10505-MONOMER"/>
<dbReference type="SUPFAM" id="SSF53383">
    <property type="entry name" value="PLP-dependent transferases"/>
    <property type="match status" value="1"/>
</dbReference>
<dbReference type="Gene3D" id="3.40.640.10">
    <property type="entry name" value="Type I PLP-dependent aspartate aminotransferase-like (Major domain)"/>
    <property type="match status" value="1"/>
</dbReference>
<dbReference type="EC" id="4.1.2.5" evidence="7"/>
<dbReference type="InterPro" id="IPR023603">
    <property type="entry name" value="Low_specificity_L-TA-like"/>
</dbReference>
<evidence type="ECO:0000256" key="1">
    <source>
        <dbReference type="ARBA" id="ARBA00001933"/>
    </source>
</evidence>
<protein>
    <submittedName>
        <fullName evidence="7">LtaA protein</fullName>
        <ecNumber evidence="7">4.1.2.5</ecNumber>
    </submittedName>
</protein>
<reference evidence="7 8" key="1">
    <citation type="journal article" date="2007" name="Nat. Biotechnol.">
        <title>Complete genome sequence of the myxobacterium Sorangium cellulosum.</title>
        <authorList>
            <person name="Schneiker S."/>
            <person name="Perlova O."/>
            <person name="Kaiser O."/>
            <person name="Gerth K."/>
            <person name="Alici A."/>
            <person name="Altmeyer M.O."/>
            <person name="Bartels D."/>
            <person name="Bekel T."/>
            <person name="Beyer S."/>
            <person name="Bode E."/>
            <person name="Bode H.B."/>
            <person name="Bolten C.J."/>
            <person name="Choudhuri J.V."/>
            <person name="Doss S."/>
            <person name="Elnakady Y.A."/>
            <person name="Frank B."/>
            <person name="Gaigalat L."/>
            <person name="Goesmann A."/>
            <person name="Groeger C."/>
            <person name="Gross F."/>
            <person name="Jelsbak L."/>
            <person name="Jelsbak L."/>
            <person name="Kalinowski J."/>
            <person name="Kegler C."/>
            <person name="Knauber T."/>
            <person name="Konietzny S."/>
            <person name="Kopp M."/>
            <person name="Krause L."/>
            <person name="Krug D."/>
            <person name="Linke B."/>
            <person name="Mahmud T."/>
            <person name="Martinez-Arias R."/>
            <person name="McHardy A.C."/>
            <person name="Merai M."/>
            <person name="Meyer F."/>
            <person name="Mormann S."/>
            <person name="Munoz-Dorado J."/>
            <person name="Perez J."/>
            <person name="Pradella S."/>
            <person name="Rachid S."/>
            <person name="Raddatz G."/>
            <person name="Rosenau F."/>
            <person name="Rueckert C."/>
            <person name="Sasse F."/>
            <person name="Scharfe M."/>
            <person name="Schuster S.C."/>
            <person name="Suen G."/>
            <person name="Treuner-Lange A."/>
            <person name="Velicer G.J."/>
            <person name="Vorholter F.-J."/>
            <person name="Weissman K.J."/>
            <person name="Welch R.D."/>
            <person name="Wenzel S.C."/>
            <person name="Whitworth D.E."/>
            <person name="Wilhelm S."/>
            <person name="Wittmann C."/>
            <person name="Bloecker H."/>
            <person name="Puehler A."/>
            <person name="Mueller R."/>
        </authorList>
    </citation>
    <scope>NUCLEOTIDE SEQUENCE [LARGE SCALE GENOMIC DNA]</scope>
    <source>
        <strain evidence="8">So ce56</strain>
    </source>
</reference>
<organism evidence="7 8">
    <name type="scientific">Sorangium cellulosum (strain So ce56)</name>
    <name type="common">Polyangium cellulosum (strain So ce56)</name>
    <dbReference type="NCBI Taxonomy" id="448385"/>
    <lineage>
        <taxon>Bacteria</taxon>
        <taxon>Pseudomonadati</taxon>
        <taxon>Myxococcota</taxon>
        <taxon>Polyangia</taxon>
        <taxon>Polyangiales</taxon>
        <taxon>Polyangiaceae</taxon>
        <taxon>Sorangium</taxon>
    </lineage>
</organism>
<evidence type="ECO:0000256" key="3">
    <source>
        <dbReference type="ARBA" id="ARBA00022898"/>
    </source>
</evidence>
<dbReference type="GO" id="GO:0006545">
    <property type="term" value="P:glycine biosynthetic process"/>
    <property type="evidence" value="ECO:0007669"/>
    <property type="project" value="TreeGrafter"/>
</dbReference>
<dbReference type="GO" id="GO:0008732">
    <property type="term" value="F:L-allo-threonine aldolase activity"/>
    <property type="evidence" value="ECO:0007669"/>
    <property type="project" value="TreeGrafter"/>
</dbReference>
<dbReference type="NCBIfam" id="NF041359">
    <property type="entry name" value="GntG_guanitoxin"/>
    <property type="match status" value="1"/>
</dbReference>
<dbReference type="KEGG" id="scl:sce2044"/>
<keyword evidence="8" id="KW-1185">Reference proteome</keyword>
<feature type="modified residue" description="N6-(pyridoxal phosphate)lysine" evidence="5">
    <location>
        <position position="201"/>
    </location>
</feature>
<dbReference type="Pfam" id="PF01212">
    <property type="entry name" value="Beta_elim_lyase"/>
    <property type="match status" value="1"/>
</dbReference>
<evidence type="ECO:0000256" key="2">
    <source>
        <dbReference type="ARBA" id="ARBA00006966"/>
    </source>
</evidence>
<dbReference type="RefSeq" id="WP_012234679.1">
    <property type="nucleotide sequence ID" value="NC_010162.1"/>
</dbReference>
<dbReference type="InterPro" id="IPR015424">
    <property type="entry name" value="PyrdxlP-dep_Trfase"/>
</dbReference>
<dbReference type="HOGENOM" id="CLU_029381_0_4_7"/>
<dbReference type="EMBL" id="AM746676">
    <property type="protein sequence ID" value="CAN92203.1"/>
    <property type="molecule type" value="Genomic_DNA"/>
</dbReference>
<dbReference type="AlphaFoldDB" id="A9FQZ2"/>
<evidence type="ECO:0000256" key="4">
    <source>
        <dbReference type="ARBA" id="ARBA00023239"/>
    </source>
</evidence>
<accession>A9FQZ2</accession>
<dbReference type="PIRSF" id="PIRSF017617">
    <property type="entry name" value="Thr_aldolase"/>
    <property type="match status" value="1"/>
</dbReference>
<feature type="domain" description="Aromatic amino acid beta-eliminating lyase/threonine aldolase" evidence="6">
    <location>
        <begin position="6"/>
        <end position="280"/>
    </location>
</feature>
<dbReference type="OrthoDB" id="9774495at2"/>
<keyword evidence="3" id="KW-0663">Pyridoxal phosphate</keyword>
<dbReference type="InterPro" id="IPR015422">
    <property type="entry name" value="PyrdxlP-dep_Trfase_small"/>
</dbReference>
<name>A9FQZ2_SORC5</name>
<comment type="similarity">
    <text evidence="2">Belongs to the threonine aldolase family.</text>
</comment>
<dbReference type="GO" id="GO:0005829">
    <property type="term" value="C:cytosol"/>
    <property type="evidence" value="ECO:0007669"/>
    <property type="project" value="TreeGrafter"/>
</dbReference>
<dbReference type="InterPro" id="IPR015421">
    <property type="entry name" value="PyrdxlP-dep_Trfase_major"/>
</dbReference>
<proteinExistence type="inferred from homology"/>
<evidence type="ECO:0000259" key="6">
    <source>
        <dbReference type="Pfam" id="PF01212"/>
    </source>
</evidence>
<keyword evidence="4 7" id="KW-0456">Lyase</keyword>
<dbReference type="InterPro" id="IPR001597">
    <property type="entry name" value="ArAA_b-elim_lyase/Thr_aldolase"/>
</dbReference>
<dbReference type="PANTHER" id="PTHR48097">
    <property type="entry name" value="L-THREONINE ALDOLASE-RELATED"/>
    <property type="match status" value="1"/>
</dbReference>
<dbReference type="STRING" id="448385.sce2044"/>
<evidence type="ECO:0000313" key="8">
    <source>
        <dbReference type="Proteomes" id="UP000002139"/>
    </source>
</evidence>
<dbReference type="FunFam" id="3.40.640.10:FF:000030">
    <property type="entry name" value="Low-specificity L-threonine aldolase"/>
    <property type="match status" value="1"/>
</dbReference>
<dbReference type="Proteomes" id="UP000002139">
    <property type="component" value="Chromosome"/>
</dbReference>
<sequence>MQATIDLRSDTVTRPTAAMRAAMAAAEVGDDVYREDPTVRALEERVAELTGKEAALFVPSGTMGNQIALLCHTQRGDEVIAGEGAHCAFYESGAAPAWSGVQFVFAGRGGLFKAADVEDAIKPPQYYLPRTRLVAIENTHNRAGGRVFPQEDVLAIASVARAHGLALHLDGARLWNAAVATGRTPAELAAPFDTVSVCFSKGLGAPVGSALCGSADVVRAALRFRKMLGGGMRQAGVLAAAALYALAHHQGRIAEDHEAARAIARAMRAAALRAAAPPATGAPPATIEEPETNILYIETPGIPAERLVEAAGRRGVLVGATGRSAVRAVTHLDLAPEQVAPAASALAEALAEVLALPRDRGAEGARA</sequence>
<dbReference type="Gene3D" id="3.90.1150.10">
    <property type="entry name" value="Aspartate Aminotransferase, domain 1"/>
    <property type="match status" value="1"/>
</dbReference>
<comment type="cofactor">
    <cofactor evidence="1">
        <name>pyridoxal 5'-phosphate</name>
        <dbReference type="ChEBI" id="CHEBI:597326"/>
    </cofactor>
</comment>
<dbReference type="eggNOG" id="COG2008">
    <property type="taxonomic scope" value="Bacteria"/>
</dbReference>
<dbReference type="PANTHER" id="PTHR48097:SF9">
    <property type="entry name" value="L-THREONINE ALDOLASE"/>
    <property type="match status" value="1"/>
</dbReference>
<dbReference type="NCBIfam" id="NF007825">
    <property type="entry name" value="PRK10534.1"/>
    <property type="match status" value="1"/>
</dbReference>
<evidence type="ECO:0000313" key="7">
    <source>
        <dbReference type="EMBL" id="CAN92203.1"/>
    </source>
</evidence>
<gene>
    <name evidence="7" type="primary">ltaA</name>
    <name evidence="7" type="ordered locus">sce2044</name>
</gene>
<dbReference type="GO" id="GO:0006567">
    <property type="term" value="P:L-threonine catabolic process"/>
    <property type="evidence" value="ECO:0007669"/>
    <property type="project" value="TreeGrafter"/>
</dbReference>